<comment type="caution">
    <text evidence="4">The sequence shown here is derived from an EMBL/GenBank/DDBJ whole genome shotgun (WGS) entry which is preliminary data.</text>
</comment>
<dbReference type="PANTHER" id="PTHR24198:SF165">
    <property type="entry name" value="ANKYRIN REPEAT-CONTAINING PROTEIN-RELATED"/>
    <property type="match status" value="1"/>
</dbReference>
<proteinExistence type="predicted"/>
<dbReference type="PROSITE" id="PS50088">
    <property type="entry name" value="ANK_REPEAT"/>
    <property type="match status" value="4"/>
</dbReference>
<gene>
    <name evidence="4" type="ORF">BJX63DRAFT_431014</name>
</gene>
<dbReference type="SUPFAM" id="SSF48403">
    <property type="entry name" value="Ankyrin repeat"/>
    <property type="match status" value="1"/>
</dbReference>
<evidence type="ECO:0000256" key="3">
    <source>
        <dbReference type="PROSITE-ProRule" id="PRU00023"/>
    </source>
</evidence>
<dbReference type="Pfam" id="PF00023">
    <property type="entry name" value="Ank"/>
    <property type="match status" value="1"/>
</dbReference>
<dbReference type="SUPFAM" id="SSF50494">
    <property type="entry name" value="Trypsin-like serine proteases"/>
    <property type="match status" value="1"/>
</dbReference>
<dbReference type="InterPro" id="IPR036770">
    <property type="entry name" value="Ankyrin_rpt-contain_sf"/>
</dbReference>
<accession>A0ABR4HI87</accession>
<keyword evidence="2 3" id="KW-0040">ANK repeat</keyword>
<keyword evidence="1" id="KW-0677">Repeat</keyword>
<sequence length="690" mass="75474">MSMGPTDEPSRWVCRLTSIFTNPDGRNDIESSGTGFLVHIPRTANFCILTAAHNLCDAKLGTPKSLLVIFPTGLEFSVHPDEWHVSQAYKSQPTTSAADPISYFDYGLIVTNREKHLKADPKLDPGACGFDILMRDIDLLYKEVAVHGYPGGTHEQQMNLSPLDTIDAQSLHYSKDTMGGVSGGPVLISLDGPPTAIGVHNYHRRATRLTPPVLLEILSWIDDYDLQRTFAVDGRDKSAIYLQATSGTRPNVIARPALSPLTIVLASAPKSTSNEHCHYLILPGASSVRQEAPLLFLTLRTDQTSPSLVFEECSPDSHSQIRIDLVKCGPKNQRTAISWPELDRRLLKVKSQRREAHCQHGCITPDDEVTVDRRSTNLVMERFDPKKHRNITALPAISLSGLPPLYRAVRLRNADEVTQQLAHGADAKFTCECGTTALSKAAENGDLKIVNSLVTHGAAIETKNLDEESPEILARRNGHITVLDRLQYLQCLLVEELLKASRDGHVDKISSLIDRGVRADVRNLSPVFTSRFQGYSALELAARNGHRRAVLFLLETGKASATASGIRRATALHYAAENGHATVVQCLLDYGADLHATDTDDMMALHYAAVEGHAEVITMLCAHPGAEVNIRGPNGMTALMLAAHNGGLAAVQRLLELSADAMLVNSDGETAWEIADNRGWMEICDILPFD</sequence>
<protein>
    <submittedName>
        <fullName evidence="4">Ankyrin repeat-containing domain protein</fullName>
    </submittedName>
</protein>
<feature type="repeat" description="ANK" evidence="3">
    <location>
        <begin position="533"/>
        <end position="557"/>
    </location>
</feature>
<evidence type="ECO:0000256" key="1">
    <source>
        <dbReference type="ARBA" id="ARBA00022737"/>
    </source>
</evidence>
<reference evidence="4 5" key="1">
    <citation type="submission" date="2024-07" db="EMBL/GenBank/DDBJ databases">
        <title>Section-level genome sequencing and comparative genomics of Aspergillus sections Usti and Cavernicolus.</title>
        <authorList>
            <consortium name="Lawrence Berkeley National Laboratory"/>
            <person name="Nybo J.L."/>
            <person name="Vesth T.C."/>
            <person name="Theobald S."/>
            <person name="Frisvad J.C."/>
            <person name="Larsen T.O."/>
            <person name="Kjaerboelling I."/>
            <person name="Rothschild-Mancinelli K."/>
            <person name="Lyhne E.K."/>
            <person name="Kogle M.E."/>
            <person name="Barry K."/>
            <person name="Clum A."/>
            <person name="Na H."/>
            <person name="Ledsgaard L."/>
            <person name="Lin J."/>
            <person name="Lipzen A."/>
            <person name="Kuo A."/>
            <person name="Riley R."/>
            <person name="Mondo S."/>
            <person name="Labutti K."/>
            <person name="Haridas S."/>
            <person name="Pangalinan J."/>
            <person name="Salamov A.A."/>
            <person name="Simmons B.A."/>
            <person name="Magnuson J.K."/>
            <person name="Chen J."/>
            <person name="Drula E."/>
            <person name="Henrissat B."/>
            <person name="Wiebenga A."/>
            <person name="Lubbers R.J."/>
            <person name="Gomes A.C."/>
            <person name="Makela M.R."/>
            <person name="Stajich J."/>
            <person name="Grigoriev I.V."/>
            <person name="Mortensen U.H."/>
            <person name="De Vries R.P."/>
            <person name="Baker S.E."/>
            <person name="Andersen M.R."/>
        </authorList>
    </citation>
    <scope>NUCLEOTIDE SEQUENCE [LARGE SCALE GENOMIC DNA]</scope>
    <source>
        <strain evidence="4 5">CBS 588.65</strain>
    </source>
</reference>
<keyword evidence="5" id="KW-1185">Reference proteome</keyword>
<evidence type="ECO:0000256" key="2">
    <source>
        <dbReference type="ARBA" id="ARBA00023043"/>
    </source>
</evidence>
<dbReference type="PANTHER" id="PTHR24198">
    <property type="entry name" value="ANKYRIN REPEAT AND PROTEIN KINASE DOMAIN-CONTAINING PROTEIN"/>
    <property type="match status" value="1"/>
</dbReference>
<dbReference type="Proteomes" id="UP001610334">
    <property type="component" value="Unassembled WGS sequence"/>
</dbReference>
<dbReference type="Gene3D" id="2.40.10.10">
    <property type="entry name" value="Trypsin-like serine proteases"/>
    <property type="match status" value="2"/>
</dbReference>
<dbReference type="InterPro" id="IPR043504">
    <property type="entry name" value="Peptidase_S1_PA_chymotrypsin"/>
</dbReference>
<feature type="repeat" description="ANK" evidence="3">
    <location>
        <begin position="634"/>
        <end position="666"/>
    </location>
</feature>
<name>A0ABR4HI87_9EURO</name>
<organism evidence="4 5">
    <name type="scientific">Aspergillus granulosus</name>
    <dbReference type="NCBI Taxonomy" id="176169"/>
    <lineage>
        <taxon>Eukaryota</taxon>
        <taxon>Fungi</taxon>
        <taxon>Dikarya</taxon>
        <taxon>Ascomycota</taxon>
        <taxon>Pezizomycotina</taxon>
        <taxon>Eurotiomycetes</taxon>
        <taxon>Eurotiomycetidae</taxon>
        <taxon>Eurotiales</taxon>
        <taxon>Aspergillaceae</taxon>
        <taxon>Aspergillus</taxon>
        <taxon>Aspergillus subgen. Nidulantes</taxon>
    </lineage>
</organism>
<dbReference type="EMBL" id="JBFXLT010000029">
    <property type="protein sequence ID" value="KAL2815195.1"/>
    <property type="molecule type" value="Genomic_DNA"/>
</dbReference>
<feature type="repeat" description="ANK" evidence="3">
    <location>
        <begin position="433"/>
        <end position="465"/>
    </location>
</feature>
<dbReference type="Gene3D" id="1.25.40.20">
    <property type="entry name" value="Ankyrin repeat-containing domain"/>
    <property type="match status" value="3"/>
</dbReference>
<dbReference type="PROSITE" id="PS50297">
    <property type="entry name" value="ANK_REP_REGION"/>
    <property type="match status" value="4"/>
</dbReference>
<dbReference type="SMART" id="SM00248">
    <property type="entry name" value="ANK"/>
    <property type="match status" value="5"/>
</dbReference>
<dbReference type="InterPro" id="IPR009003">
    <property type="entry name" value="Peptidase_S1_PA"/>
</dbReference>
<dbReference type="InterPro" id="IPR002110">
    <property type="entry name" value="Ankyrin_rpt"/>
</dbReference>
<evidence type="ECO:0000313" key="4">
    <source>
        <dbReference type="EMBL" id="KAL2815195.1"/>
    </source>
</evidence>
<evidence type="ECO:0000313" key="5">
    <source>
        <dbReference type="Proteomes" id="UP001610334"/>
    </source>
</evidence>
<dbReference type="Pfam" id="PF12796">
    <property type="entry name" value="Ank_2"/>
    <property type="match status" value="2"/>
</dbReference>
<feature type="repeat" description="ANK" evidence="3">
    <location>
        <begin position="567"/>
        <end position="599"/>
    </location>
</feature>